<feature type="region of interest" description="Disordered" evidence="1">
    <location>
        <begin position="1"/>
        <end position="26"/>
    </location>
</feature>
<reference evidence="2" key="1">
    <citation type="journal article" date="2020" name="Fungal Divers.">
        <title>Resolving the Mortierellaceae phylogeny through synthesis of multi-gene phylogenetics and phylogenomics.</title>
        <authorList>
            <person name="Vandepol N."/>
            <person name="Liber J."/>
            <person name="Desiro A."/>
            <person name="Na H."/>
            <person name="Kennedy M."/>
            <person name="Barry K."/>
            <person name="Grigoriev I.V."/>
            <person name="Miller A.N."/>
            <person name="O'Donnell K."/>
            <person name="Stajich J.E."/>
            <person name="Bonito G."/>
        </authorList>
    </citation>
    <scope>NUCLEOTIDE SEQUENCE</scope>
    <source>
        <strain evidence="2">KOD948</strain>
    </source>
</reference>
<proteinExistence type="predicted"/>
<dbReference type="Proteomes" id="UP000726737">
    <property type="component" value="Unassembled WGS sequence"/>
</dbReference>
<feature type="compositionally biased region" description="Basic and acidic residues" evidence="1">
    <location>
        <begin position="1"/>
        <end position="23"/>
    </location>
</feature>
<dbReference type="EMBL" id="JAAAJA010000176">
    <property type="protein sequence ID" value="KAG0259749.1"/>
    <property type="molecule type" value="Genomic_DNA"/>
</dbReference>
<keyword evidence="3" id="KW-1185">Reference proteome</keyword>
<dbReference type="OrthoDB" id="2438888at2759"/>
<comment type="caution">
    <text evidence="2">The sequence shown here is derived from an EMBL/GenBank/DDBJ whole genome shotgun (WGS) entry which is preliminary data.</text>
</comment>
<evidence type="ECO:0000256" key="1">
    <source>
        <dbReference type="SAM" id="MobiDB-lite"/>
    </source>
</evidence>
<name>A0A9P6Q4J1_9FUNG</name>
<protein>
    <submittedName>
        <fullName evidence="2">Uncharacterized protein</fullName>
    </submittedName>
</protein>
<organism evidence="2 3">
    <name type="scientific">Mortierella polycephala</name>
    <dbReference type="NCBI Taxonomy" id="41804"/>
    <lineage>
        <taxon>Eukaryota</taxon>
        <taxon>Fungi</taxon>
        <taxon>Fungi incertae sedis</taxon>
        <taxon>Mucoromycota</taxon>
        <taxon>Mortierellomycotina</taxon>
        <taxon>Mortierellomycetes</taxon>
        <taxon>Mortierellales</taxon>
        <taxon>Mortierellaceae</taxon>
        <taxon>Mortierella</taxon>
    </lineage>
</organism>
<accession>A0A9P6Q4J1</accession>
<dbReference type="AlphaFoldDB" id="A0A9P6Q4J1"/>
<sequence length="117" mass="12928">MEIKDPRGGKDTITHNDIVRPNRTDSFPWTTDTATTTINKLEKAIYVVYPDKEDGEAVLAIIHPRGTSEGIEYPSDDAHFRDIIQLYRKTNTAGRAHGLMMHGGAGANCMADEENGI</sequence>
<evidence type="ECO:0000313" key="2">
    <source>
        <dbReference type="EMBL" id="KAG0259749.1"/>
    </source>
</evidence>
<gene>
    <name evidence="2" type="ORF">BG011_002398</name>
</gene>
<evidence type="ECO:0000313" key="3">
    <source>
        <dbReference type="Proteomes" id="UP000726737"/>
    </source>
</evidence>